<sequence>MATTYNCSAHPWIDEAVKFWFQPAYKAARESEKTVEKSLEEIADIKWGKYPTGKSMGTLAFDEATGRYRVRFTLVSKHNEPHKPAGMQRLLERAVAAHSAELEAALGRKEMKFIFGTEDFPITYPHQKLRVPSFQMCTDPGSSDVPVPDFTWEIYNQAQYVNSSWWDIRRLLLRKGAMLPWKRRERDLFMRGDAGVGYRKVLMPVMKEVQANGTDLNLFGVRVNVHSTGFYVSDGTHFTWLDNWCQHRYLVHTSGFSYSASLKYKLACGAVVINFDSAFKEFYYPALQAGVHWISLKEASREELLTQVAPALKKELQDLEARYTDSPPPMAIAAREFAATQLTGRALGCYWLKALVAYSKLYFAATPAEVPKEPVASW</sequence>
<name>A0A150G6C2_GONPE</name>
<evidence type="ECO:0000313" key="3">
    <source>
        <dbReference type="Proteomes" id="UP000075714"/>
    </source>
</evidence>
<dbReference type="EMBL" id="LSYV01000055">
    <property type="protein sequence ID" value="KXZ45436.1"/>
    <property type="molecule type" value="Genomic_DNA"/>
</dbReference>
<dbReference type="SMART" id="SM00672">
    <property type="entry name" value="CAP10"/>
    <property type="match status" value="1"/>
</dbReference>
<dbReference type="PANTHER" id="PTHR12203">
    <property type="entry name" value="KDEL LYS-ASP-GLU-LEU CONTAINING - RELATED"/>
    <property type="match status" value="1"/>
</dbReference>
<dbReference type="OrthoDB" id="202415at2759"/>
<keyword evidence="3" id="KW-1185">Reference proteome</keyword>
<protein>
    <recommendedName>
        <fullName evidence="1">Glycosyl transferase CAP10 domain-containing protein</fullName>
    </recommendedName>
</protein>
<dbReference type="Proteomes" id="UP000075714">
    <property type="component" value="Unassembled WGS sequence"/>
</dbReference>
<dbReference type="InterPro" id="IPR006598">
    <property type="entry name" value="CAP10"/>
</dbReference>
<gene>
    <name evidence="2" type="ORF">GPECTOR_54g176</name>
</gene>
<dbReference type="PANTHER" id="PTHR12203:SF107">
    <property type="entry name" value="GLYCOSYL TRANSFERASE CAP10 DOMAIN-CONTAINING PROTEIN"/>
    <property type="match status" value="1"/>
</dbReference>
<comment type="caution">
    <text evidence="2">The sequence shown here is derived from an EMBL/GenBank/DDBJ whole genome shotgun (WGS) entry which is preliminary data.</text>
</comment>
<evidence type="ECO:0000259" key="1">
    <source>
        <dbReference type="SMART" id="SM00672"/>
    </source>
</evidence>
<proteinExistence type="predicted"/>
<organism evidence="2 3">
    <name type="scientific">Gonium pectorale</name>
    <name type="common">Green alga</name>
    <dbReference type="NCBI Taxonomy" id="33097"/>
    <lineage>
        <taxon>Eukaryota</taxon>
        <taxon>Viridiplantae</taxon>
        <taxon>Chlorophyta</taxon>
        <taxon>core chlorophytes</taxon>
        <taxon>Chlorophyceae</taxon>
        <taxon>CS clade</taxon>
        <taxon>Chlamydomonadales</taxon>
        <taxon>Volvocaceae</taxon>
        <taxon>Gonium</taxon>
    </lineage>
</organism>
<dbReference type="AlphaFoldDB" id="A0A150G6C2"/>
<dbReference type="InterPro" id="IPR051091">
    <property type="entry name" value="O-Glucosyltr/Glycosyltrsf_90"/>
</dbReference>
<reference evidence="3" key="1">
    <citation type="journal article" date="2016" name="Nat. Commun.">
        <title>The Gonium pectorale genome demonstrates co-option of cell cycle regulation during the evolution of multicellularity.</title>
        <authorList>
            <person name="Hanschen E.R."/>
            <person name="Marriage T.N."/>
            <person name="Ferris P.J."/>
            <person name="Hamaji T."/>
            <person name="Toyoda A."/>
            <person name="Fujiyama A."/>
            <person name="Neme R."/>
            <person name="Noguchi H."/>
            <person name="Minakuchi Y."/>
            <person name="Suzuki M."/>
            <person name="Kawai-Toyooka H."/>
            <person name="Smith D.R."/>
            <person name="Sparks H."/>
            <person name="Anderson J."/>
            <person name="Bakaric R."/>
            <person name="Luria V."/>
            <person name="Karger A."/>
            <person name="Kirschner M.W."/>
            <person name="Durand P.M."/>
            <person name="Michod R.E."/>
            <person name="Nozaki H."/>
            <person name="Olson B.J."/>
        </authorList>
    </citation>
    <scope>NUCLEOTIDE SEQUENCE [LARGE SCALE GENOMIC DNA]</scope>
    <source>
        <strain evidence="3">NIES-2863</strain>
    </source>
</reference>
<dbReference type="Pfam" id="PF05686">
    <property type="entry name" value="Glyco_transf_90"/>
    <property type="match status" value="1"/>
</dbReference>
<feature type="domain" description="Glycosyl transferase CAP10" evidence="1">
    <location>
        <begin position="111"/>
        <end position="363"/>
    </location>
</feature>
<evidence type="ECO:0000313" key="2">
    <source>
        <dbReference type="EMBL" id="KXZ45436.1"/>
    </source>
</evidence>
<accession>A0A150G6C2</accession>